<dbReference type="OrthoDB" id="10416131at2759"/>
<gene>
    <name evidence="2" type="ORF">BU16DRAFT_580806</name>
</gene>
<evidence type="ECO:0000313" key="2">
    <source>
        <dbReference type="EMBL" id="KAF2496728.1"/>
    </source>
</evidence>
<organism evidence="2 3">
    <name type="scientific">Lophium mytilinum</name>
    <dbReference type="NCBI Taxonomy" id="390894"/>
    <lineage>
        <taxon>Eukaryota</taxon>
        <taxon>Fungi</taxon>
        <taxon>Dikarya</taxon>
        <taxon>Ascomycota</taxon>
        <taxon>Pezizomycotina</taxon>
        <taxon>Dothideomycetes</taxon>
        <taxon>Pleosporomycetidae</taxon>
        <taxon>Mytilinidiales</taxon>
        <taxon>Mytilinidiaceae</taxon>
        <taxon>Lophium</taxon>
    </lineage>
</organism>
<dbReference type="EMBL" id="MU004187">
    <property type="protein sequence ID" value="KAF2496728.1"/>
    <property type="molecule type" value="Genomic_DNA"/>
</dbReference>
<proteinExistence type="predicted"/>
<sequence>MHSSIALFLISAVAVANASNLYSVTFFSGTSCTGSASSFIATDGHSCNSIPGGADSMLVDTLSGCSTNFFASNDCSGSGVHVDEAQVCNGFSDGSRLGSYTTDC</sequence>
<keyword evidence="1" id="KW-0732">Signal</keyword>
<dbReference type="AlphaFoldDB" id="A0A6A6QW92"/>
<reference evidence="2" key="1">
    <citation type="journal article" date="2020" name="Stud. Mycol.">
        <title>101 Dothideomycetes genomes: a test case for predicting lifestyles and emergence of pathogens.</title>
        <authorList>
            <person name="Haridas S."/>
            <person name="Albert R."/>
            <person name="Binder M."/>
            <person name="Bloem J."/>
            <person name="Labutti K."/>
            <person name="Salamov A."/>
            <person name="Andreopoulos B."/>
            <person name="Baker S."/>
            <person name="Barry K."/>
            <person name="Bills G."/>
            <person name="Bluhm B."/>
            <person name="Cannon C."/>
            <person name="Castanera R."/>
            <person name="Culley D."/>
            <person name="Daum C."/>
            <person name="Ezra D."/>
            <person name="Gonzalez J."/>
            <person name="Henrissat B."/>
            <person name="Kuo A."/>
            <person name="Liang C."/>
            <person name="Lipzen A."/>
            <person name="Lutzoni F."/>
            <person name="Magnuson J."/>
            <person name="Mondo S."/>
            <person name="Nolan M."/>
            <person name="Ohm R."/>
            <person name="Pangilinan J."/>
            <person name="Park H.-J."/>
            <person name="Ramirez L."/>
            <person name="Alfaro M."/>
            <person name="Sun H."/>
            <person name="Tritt A."/>
            <person name="Yoshinaga Y."/>
            <person name="Zwiers L.-H."/>
            <person name="Turgeon B."/>
            <person name="Goodwin S."/>
            <person name="Spatafora J."/>
            <person name="Crous P."/>
            <person name="Grigoriev I."/>
        </authorList>
    </citation>
    <scope>NUCLEOTIDE SEQUENCE</scope>
    <source>
        <strain evidence="2">CBS 269.34</strain>
    </source>
</reference>
<name>A0A6A6QW92_9PEZI</name>
<evidence type="ECO:0000313" key="3">
    <source>
        <dbReference type="Proteomes" id="UP000799750"/>
    </source>
</evidence>
<feature type="signal peptide" evidence="1">
    <location>
        <begin position="1"/>
        <end position="18"/>
    </location>
</feature>
<accession>A0A6A6QW92</accession>
<keyword evidence="3" id="KW-1185">Reference proteome</keyword>
<dbReference type="Proteomes" id="UP000799750">
    <property type="component" value="Unassembled WGS sequence"/>
</dbReference>
<evidence type="ECO:0000256" key="1">
    <source>
        <dbReference type="SAM" id="SignalP"/>
    </source>
</evidence>
<protein>
    <submittedName>
        <fullName evidence="2">Uncharacterized protein</fullName>
    </submittedName>
</protein>
<feature type="chain" id="PRO_5025456288" evidence="1">
    <location>
        <begin position="19"/>
        <end position="104"/>
    </location>
</feature>